<evidence type="ECO:0000256" key="3">
    <source>
        <dbReference type="ARBA" id="ARBA00022692"/>
    </source>
</evidence>
<dbReference type="PANTHER" id="PTHR38459">
    <property type="entry name" value="PROPHAGE BACTOPRENOL-LINKED GLUCOSE TRANSLOCASE HOMOLOG"/>
    <property type="match status" value="1"/>
</dbReference>
<keyword evidence="5 6" id="KW-0472">Membrane</keyword>
<dbReference type="GO" id="GO:0005886">
    <property type="term" value="C:plasma membrane"/>
    <property type="evidence" value="ECO:0007669"/>
    <property type="project" value="TreeGrafter"/>
</dbReference>
<sequence>MKKIHEKIRHTILWFIDQLYPLFKKLMSLQTFRYAASGGVNTFLDIALFAISYNLILKKHNLHLAPFTLSPHIASLFMAMSISLPVGFYLNRYVVFQQSGLRKRSQLSRYILVVAVSIFLNFVFLKLFVDYLHWYPTISKIVTTIIVIVFSYTSQTFILFKQKHAVQNLN</sequence>
<organism evidence="8 9">
    <name type="scientific">Mucilaginibacter frigoritolerans</name>
    <dbReference type="NCBI Taxonomy" id="652788"/>
    <lineage>
        <taxon>Bacteria</taxon>
        <taxon>Pseudomonadati</taxon>
        <taxon>Bacteroidota</taxon>
        <taxon>Sphingobacteriia</taxon>
        <taxon>Sphingobacteriales</taxon>
        <taxon>Sphingobacteriaceae</taxon>
        <taxon>Mucilaginibacter</taxon>
    </lineage>
</organism>
<feature type="transmembrane region" description="Helical" evidence="6">
    <location>
        <begin position="34"/>
        <end position="57"/>
    </location>
</feature>
<dbReference type="GO" id="GO:0000271">
    <property type="term" value="P:polysaccharide biosynthetic process"/>
    <property type="evidence" value="ECO:0007669"/>
    <property type="project" value="InterPro"/>
</dbReference>
<gene>
    <name evidence="8" type="ORF">JN11_03904</name>
</gene>
<evidence type="ECO:0000256" key="5">
    <source>
        <dbReference type="ARBA" id="ARBA00023136"/>
    </source>
</evidence>
<evidence type="ECO:0000256" key="1">
    <source>
        <dbReference type="ARBA" id="ARBA00004141"/>
    </source>
</evidence>
<keyword evidence="9" id="KW-1185">Reference proteome</keyword>
<dbReference type="RefSeq" id="WP_246139058.1">
    <property type="nucleotide sequence ID" value="NZ_VLLI01000012.1"/>
</dbReference>
<dbReference type="AlphaFoldDB" id="A0A562TTA5"/>
<evidence type="ECO:0000256" key="2">
    <source>
        <dbReference type="ARBA" id="ARBA00009399"/>
    </source>
</evidence>
<dbReference type="Pfam" id="PF04138">
    <property type="entry name" value="GtrA_DPMS_TM"/>
    <property type="match status" value="1"/>
</dbReference>
<evidence type="ECO:0000313" key="9">
    <source>
        <dbReference type="Proteomes" id="UP000317010"/>
    </source>
</evidence>
<dbReference type="InterPro" id="IPR007267">
    <property type="entry name" value="GtrA_DPMS_TM"/>
</dbReference>
<keyword evidence="3 6" id="KW-0812">Transmembrane</keyword>
<keyword evidence="4 6" id="KW-1133">Transmembrane helix</keyword>
<evidence type="ECO:0000256" key="6">
    <source>
        <dbReference type="SAM" id="Phobius"/>
    </source>
</evidence>
<accession>A0A562TTA5</accession>
<evidence type="ECO:0000313" key="8">
    <source>
        <dbReference type="EMBL" id="TWI96792.1"/>
    </source>
</evidence>
<feature type="domain" description="GtrA/DPMS transmembrane" evidence="7">
    <location>
        <begin position="33"/>
        <end position="160"/>
    </location>
</feature>
<dbReference type="PANTHER" id="PTHR38459:SF1">
    <property type="entry name" value="PROPHAGE BACTOPRENOL-LINKED GLUCOSE TRANSLOCASE HOMOLOG"/>
    <property type="match status" value="1"/>
</dbReference>
<name>A0A562TTA5_9SPHI</name>
<feature type="transmembrane region" description="Helical" evidence="6">
    <location>
        <begin position="69"/>
        <end position="90"/>
    </location>
</feature>
<feature type="transmembrane region" description="Helical" evidence="6">
    <location>
        <begin position="141"/>
        <end position="160"/>
    </location>
</feature>
<reference evidence="8 9" key="1">
    <citation type="submission" date="2019-07" db="EMBL/GenBank/DDBJ databases">
        <title>Genomic Encyclopedia of Archaeal and Bacterial Type Strains, Phase II (KMG-II): from individual species to whole genera.</title>
        <authorList>
            <person name="Goeker M."/>
        </authorList>
    </citation>
    <scope>NUCLEOTIDE SEQUENCE [LARGE SCALE GENOMIC DNA]</scope>
    <source>
        <strain evidence="8 9">ATCC BAA-1854</strain>
    </source>
</reference>
<evidence type="ECO:0000259" key="7">
    <source>
        <dbReference type="Pfam" id="PF04138"/>
    </source>
</evidence>
<dbReference type="InterPro" id="IPR051401">
    <property type="entry name" value="GtrA_CellWall_Glycosyl"/>
</dbReference>
<comment type="similarity">
    <text evidence="2">Belongs to the GtrA family.</text>
</comment>
<comment type="subcellular location">
    <subcellularLocation>
        <location evidence="1">Membrane</location>
        <topology evidence="1">Multi-pass membrane protein</topology>
    </subcellularLocation>
</comment>
<protein>
    <submittedName>
        <fullName evidence="8">Putative flippase GtrA</fullName>
    </submittedName>
</protein>
<dbReference type="Proteomes" id="UP000317010">
    <property type="component" value="Unassembled WGS sequence"/>
</dbReference>
<evidence type="ECO:0000256" key="4">
    <source>
        <dbReference type="ARBA" id="ARBA00022989"/>
    </source>
</evidence>
<comment type="caution">
    <text evidence="8">The sequence shown here is derived from an EMBL/GenBank/DDBJ whole genome shotgun (WGS) entry which is preliminary data.</text>
</comment>
<dbReference type="EMBL" id="VLLI01000012">
    <property type="protein sequence ID" value="TWI96792.1"/>
    <property type="molecule type" value="Genomic_DNA"/>
</dbReference>
<feature type="transmembrane region" description="Helical" evidence="6">
    <location>
        <begin position="110"/>
        <end position="129"/>
    </location>
</feature>
<proteinExistence type="inferred from homology"/>